<dbReference type="Pfam" id="PF00582">
    <property type="entry name" value="Usp"/>
    <property type="match status" value="1"/>
</dbReference>
<evidence type="ECO:0000256" key="1">
    <source>
        <dbReference type="ARBA" id="ARBA00008791"/>
    </source>
</evidence>
<dbReference type="Gene3D" id="3.40.50.12370">
    <property type="match status" value="1"/>
</dbReference>
<protein>
    <submittedName>
        <fullName evidence="3">Universal stress protein</fullName>
    </submittedName>
</protein>
<dbReference type="InterPro" id="IPR006016">
    <property type="entry name" value="UspA"/>
</dbReference>
<sequence>MPKIVVGVSGSLGCLTVLHRAAAEARLRRAELWAVLAWETPGGELGGRCSAHVSAVAQCRATAGERLREALDTAFGPGRPEVTVQGVTVWGSPGAALVDVAQDPDDLLVVGTGSRGRLRRLVHRSVSRYCQTHAVCPVLAVPPSPLLATYDTTHRRNLWHMRLDPREVG</sequence>
<dbReference type="AlphaFoldDB" id="A0AB39TBH2"/>
<proteinExistence type="inferred from homology"/>
<accession>A0AB39TBH2</accession>
<gene>
    <name evidence="3" type="ORF">AB5J54_34695</name>
</gene>
<feature type="domain" description="UspA" evidence="2">
    <location>
        <begin position="3"/>
        <end position="142"/>
    </location>
</feature>
<dbReference type="EMBL" id="CP163444">
    <property type="protein sequence ID" value="XDQ75365.1"/>
    <property type="molecule type" value="Genomic_DNA"/>
</dbReference>
<organism evidence="3">
    <name type="scientific">Streptomyces sp. R44</name>
    <dbReference type="NCBI Taxonomy" id="3238633"/>
    <lineage>
        <taxon>Bacteria</taxon>
        <taxon>Bacillati</taxon>
        <taxon>Actinomycetota</taxon>
        <taxon>Actinomycetes</taxon>
        <taxon>Kitasatosporales</taxon>
        <taxon>Streptomycetaceae</taxon>
        <taxon>Streptomyces</taxon>
    </lineage>
</organism>
<comment type="similarity">
    <text evidence="1">Belongs to the universal stress protein A family.</text>
</comment>
<reference evidence="3" key="1">
    <citation type="submission" date="2024-07" db="EMBL/GenBank/DDBJ databases">
        <authorList>
            <person name="Yu S.T."/>
        </authorList>
    </citation>
    <scope>NUCLEOTIDE SEQUENCE</scope>
    <source>
        <strain evidence="3">R44</strain>
    </source>
</reference>
<name>A0AB39TBH2_9ACTN</name>
<dbReference type="SUPFAM" id="SSF52402">
    <property type="entry name" value="Adenine nucleotide alpha hydrolases-like"/>
    <property type="match status" value="1"/>
</dbReference>
<evidence type="ECO:0000259" key="2">
    <source>
        <dbReference type="Pfam" id="PF00582"/>
    </source>
</evidence>
<dbReference type="InterPro" id="IPR006015">
    <property type="entry name" value="Universal_stress_UspA"/>
</dbReference>
<dbReference type="PRINTS" id="PR01438">
    <property type="entry name" value="UNVRSLSTRESS"/>
</dbReference>
<evidence type="ECO:0000313" key="3">
    <source>
        <dbReference type="EMBL" id="XDQ75365.1"/>
    </source>
</evidence>
<dbReference type="RefSeq" id="WP_369147889.1">
    <property type="nucleotide sequence ID" value="NZ_CP163444.1"/>
</dbReference>